<dbReference type="CDD" id="cd07043">
    <property type="entry name" value="STAS_anti-anti-sigma_factors"/>
    <property type="match status" value="1"/>
</dbReference>
<dbReference type="Pfam" id="PF14229">
    <property type="entry name" value="DUF4332"/>
    <property type="match status" value="1"/>
</dbReference>
<organism evidence="2 3">
    <name type="scientific">Frankia nepalensis</name>
    <dbReference type="NCBI Taxonomy" id="1836974"/>
    <lineage>
        <taxon>Bacteria</taxon>
        <taxon>Bacillati</taxon>
        <taxon>Actinomycetota</taxon>
        <taxon>Actinomycetes</taxon>
        <taxon>Frankiales</taxon>
        <taxon>Frankiaceae</taxon>
        <taxon>Frankia</taxon>
    </lineage>
</organism>
<keyword evidence="3" id="KW-1185">Reference proteome</keyword>
<sequence>MEYRRDVLDVLLARLDNADRTRALAQIKAHDAAQRSKMTRGRAAPSAAGVQIFTSHRDRVTIIYIHSTADLAAAAFHTALDYGMHAGEPRLVVDLGEVSSLDAASLDVLVGAAFQAARRGKRIAVRRAQPAVFEEFVTAGLVARLDVHPARRTPRKGNLMSTTDIDGHEAREGDLDKIKGIGMKYRAILEEVGVTSIKELRRRNATNLKAMIEERHGAVIGLTELQVQTWIDRARAAGESRPV</sequence>
<dbReference type="EMBL" id="JAEACQ010000242">
    <property type="protein sequence ID" value="MBL7630088.1"/>
    <property type="molecule type" value="Genomic_DNA"/>
</dbReference>
<dbReference type="RefSeq" id="WP_202999478.1">
    <property type="nucleotide sequence ID" value="NZ_JADWYU010000085.1"/>
</dbReference>
<dbReference type="Gene3D" id="1.10.150.20">
    <property type="entry name" value="5' to 3' exonuclease, C-terminal subdomain"/>
    <property type="match status" value="1"/>
</dbReference>
<protein>
    <submittedName>
        <fullName evidence="2">DUF4332 domain-containing protein</fullName>
    </submittedName>
</protein>
<name>A0A937UQH3_9ACTN</name>
<accession>A0A937UQH3</accession>
<dbReference type="Gene3D" id="3.30.750.24">
    <property type="entry name" value="STAS domain"/>
    <property type="match status" value="1"/>
</dbReference>
<gene>
    <name evidence="2" type="ORF">I7412_23545</name>
</gene>
<dbReference type="InterPro" id="IPR025567">
    <property type="entry name" value="DUF4332"/>
</dbReference>
<dbReference type="PROSITE" id="PS50801">
    <property type="entry name" value="STAS"/>
    <property type="match status" value="1"/>
</dbReference>
<proteinExistence type="predicted"/>
<dbReference type="InterPro" id="IPR058548">
    <property type="entry name" value="MlaB-like_STAS"/>
</dbReference>
<dbReference type="Pfam" id="PF13466">
    <property type="entry name" value="STAS_2"/>
    <property type="match status" value="1"/>
</dbReference>
<dbReference type="InterPro" id="IPR036513">
    <property type="entry name" value="STAS_dom_sf"/>
</dbReference>
<evidence type="ECO:0000313" key="3">
    <source>
        <dbReference type="Proteomes" id="UP000604475"/>
    </source>
</evidence>
<reference evidence="2" key="1">
    <citation type="submission" date="2020-12" db="EMBL/GenBank/DDBJ databases">
        <title>Genomic characterization of non-nitrogen-fixing Frankia strains.</title>
        <authorList>
            <person name="Carlos-Shanley C."/>
            <person name="Guerra T."/>
            <person name="Hahn D."/>
        </authorList>
    </citation>
    <scope>NUCLEOTIDE SEQUENCE</scope>
    <source>
        <strain evidence="2">CN6</strain>
    </source>
</reference>
<evidence type="ECO:0000259" key="1">
    <source>
        <dbReference type="PROSITE" id="PS50801"/>
    </source>
</evidence>
<feature type="domain" description="STAS" evidence="1">
    <location>
        <begin position="91"/>
        <end position="141"/>
    </location>
</feature>
<dbReference type="SUPFAM" id="SSF52091">
    <property type="entry name" value="SpoIIaa-like"/>
    <property type="match status" value="1"/>
</dbReference>
<dbReference type="AlphaFoldDB" id="A0A937UQH3"/>
<dbReference type="Proteomes" id="UP000604475">
    <property type="component" value="Unassembled WGS sequence"/>
</dbReference>
<evidence type="ECO:0000313" key="2">
    <source>
        <dbReference type="EMBL" id="MBL7630088.1"/>
    </source>
</evidence>
<comment type="caution">
    <text evidence="2">The sequence shown here is derived from an EMBL/GenBank/DDBJ whole genome shotgun (WGS) entry which is preliminary data.</text>
</comment>
<dbReference type="InterPro" id="IPR002645">
    <property type="entry name" value="STAS_dom"/>
</dbReference>